<reference evidence="1" key="2">
    <citation type="submission" date="2020-09" db="EMBL/GenBank/DDBJ databases">
        <authorList>
            <person name="Sun Q."/>
            <person name="Zhou Y."/>
        </authorList>
    </citation>
    <scope>NUCLEOTIDE SEQUENCE</scope>
    <source>
        <strain evidence="1">CGMCC 1.12827</strain>
    </source>
</reference>
<dbReference type="AlphaFoldDB" id="A0A916SWR8"/>
<evidence type="ECO:0000313" key="1">
    <source>
        <dbReference type="EMBL" id="GGB21268.1"/>
    </source>
</evidence>
<proteinExistence type="predicted"/>
<keyword evidence="2" id="KW-1185">Reference proteome</keyword>
<protein>
    <recommendedName>
        <fullName evidence="3">WXG100 family type VII secretion target</fullName>
    </recommendedName>
</protein>
<sequence length="108" mass="11376">MGSGEFFADLEGLAASARAFSNTHDRLQTLLGKISSEIDSKGTEVWGDDEPGGTFGYGYTEAHDNGRANIEHASQALGAAADGVRRTEEFLFEQETANAAGVTQAGLH</sequence>
<accession>A0A916SWR8</accession>
<comment type="caution">
    <text evidence="1">The sequence shown here is derived from an EMBL/GenBank/DDBJ whole genome shotgun (WGS) entry which is preliminary data.</text>
</comment>
<name>A0A916SWR8_9ACTN</name>
<dbReference type="Gene3D" id="1.10.287.1060">
    <property type="entry name" value="ESAT-6-like"/>
    <property type="match status" value="1"/>
</dbReference>
<dbReference type="EMBL" id="BMGC01000003">
    <property type="protein sequence ID" value="GGB21268.1"/>
    <property type="molecule type" value="Genomic_DNA"/>
</dbReference>
<evidence type="ECO:0008006" key="3">
    <source>
        <dbReference type="Google" id="ProtNLM"/>
    </source>
</evidence>
<organism evidence="1 2">
    <name type="scientific">Gordonia jinhuaensis</name>
    <dbReference type="NCBI Taxonomy" id="1517702"/>
    <lineage>
        <taxon>Bacteria</taxon>
        <taxon>Bacillati</taxon>
        <taxon>Actinomycetota</taxon>
        <taxon>Actinomycetes</taxon>
        <taxon>Mycobacteriales</taxon>
        <taxon>Gordoniaceae</taxon>
        <taxon>Gordonia</taxon>
    </lineage>
</organism>
<gene>
    <name evidence="1" type="ORF">GCM10011489_06790</name>
</gene>
<dbReference type="RefSeq" id="WP_188585171.1">
    <property type="nucleotide sequence ID" value="NZ_BMGC01000003.1"/>
</dbReference>
<reference evidence="1" key="1">
    <citation type="journal article" date="2014" name="Int. J. Syst. Evol. Microbiol.">
        <title>Complete genome sequence of Corynebacterium casei LMG S-19264T (=DSM 44701T), isolated from a smear-ripened cheese.</title>
        <authorList>
            <consortium name="US DOE Joint Genome Institute (JGI-PGF)"/>
            <person name="Walter F."/>
            <person name="Albersmeier A."/>
            <person name="Kalinowski J."/>
            <person name="Ruckert C."/>
        </authorList>
    </citation>
    <scope>NUCLEOTIDE SEQUENCE</scope>
    <source>
        <strain evidence="1">CGMCC 1.12827</strain>
    </source>
</reference>
<evidence type="ECO:0000313" key="2">
    <source>
        <dbReference type="Proteomes" id="UP000621454"/>
    </source>
</evidence>
<dbReference type="Proteomes" id="UP000621454">
    <property type="component" value="Unassembled WGS sequence"/>
</dbReference>